<dbReference type="RefSeq" id="WP_201104048.1">
    <property type="nucleotide sequence ID" value="NZ_CP067977.1"/>
</dbReference>
<feature type="chain" id="PRO_5045423258" evidence="1">
    <location>
        <begin position="22"/>
        <end position="95"/>
    </location>
</feature>
<dbReference type="Proteomes" id="UP000595448">
    <property type="component" value="Chromosome"/>
</dbReference>
<name>A0ABX7BR18_9CAUL</name>
<gene>
    <name evidence="2" type="ORF">JIP62_06310</name>
</gene>
<proteinExistence type="predicted"/>
<evidence type="ECO:0000313" key="2">
    <source>
        <dbReference type="EMBL" id="QQQ19697.1"/>
    </source>
</evidence>
<evidence type="ECO:0000256" key="1">
    <source>
        <dbReference type="SAM" id="SignalP"/>
    </source>
</evidence>
<reference evidence="2 3" key="1">
    <citation type="submission" date="2021-01" db="EMBL/GenBank/DDBJ databases">
        <title>Brevundimonas vitis sp. nov., an bacterium isolated from grape (Vitis vinifera).</title>
        <authorList>
            <person name="Jiang L."/>
            <person name="Lee J."/>
        </authorList>
    </citation>
    <scope>NUCLEOTIDE SEQUENCE [LARGE SCALE GENOMIC DNA]</scope>
    <source>
        <strain evidence="2 3">GRTSA-9</strain>
    </source>
</reference>
<protein>
    <submittedName>
        <fullName evidence="2">Uncharacterized protein</fullName>
    </submittedName>
</protein>
<keyword evidence="1" id="KW-0732">Signal</keyword>
<feature type="signal peptide" evidence="1">
    <location>
        <begin position="1"/>
        <end position="21"/>
    </location>
</feature>
<keyword evidence="3" id="KW-1185">Reference proteome</keyword>
<accession>A0ABX7BR18</accession>
<sequence>MSRKRSSRPRAHWLVWSPALADAFRLGAIGDWTPPRHVRASPGAQQMTLSARFTDADGQVMMARLRLRRDAHSGGWDSVSEELSLPVLTIKGGAT</sequence>
<dbReference type="EMBL" id="CP067977">
    <property type="protein sequence ID" value="QQQ19697.1"/>
    <property type="molecule type" value="Genomic_DNA"/>
</dbReference>
<evidence type="ECO:0000313" key="3">
    <source>
        <dbReference type="Proteomes" id="UP000595448"/>
    </source>
</evidence>
<organism evidence="2 3">
    <name type="scientific">Brevundimonas vitisensis</name>
    <dbReference type="NCBI Taxonomy" id="2800818"/>
    <lineage>
        <taxon>Bacteria</taxon>
        <taxon>Pseudomonadati</taxon>
        <taxon>Pseudomonadota</taxon>
        <taxon>Alphaproteobacteria</taxon>
        <taxon>Caulobacterales</taxon>
        <taxon>Caulobacteraceae</taxon>
        <taxon>Brevundimonas</taxon>
    </lineage>
</organism>